<evidence type="ECO:0000256" key="1">
    <source>
        <dbReference type="SAM" id="MobiDB-lite"/>
    </source>
</evidence>
<dbReference type="AlphaFoldDB" id="A0AA87ZLU3"/>
<sequence length="389" mass="43512">MDRCPKVTSSNLIGYHTSRGHITRASNLLLQFVGATNPSASITWLVHGNELDRAGRPNHSMTARHVVLAERKLTTYVYAVAAYVRRVVTELVSERDSCLPVSQFETMDDDRDAALVFYGMQPLLFDGTQRTVSLAGWLYDMESIFGICHIEAHLQVLLATRCLAVEARVWWMTEGEPAMPGGIWADFRILIIARYGPPPDEDANMPARDPEIYNDMYLSRFLSYVADWSAYPNESMGHYCRRFQEAMLPHIPPAIGDPLLQALFLIRQGLPPHVRAFVPEPIAGMTLEGMIEIIMEAEIIVQGIQAAAPEEDQVVPVHDADIEEAGAENGVMDPADIPEDHPEDPPVIIVASDDEEEDFDDLEEPEEDPEEILFDHADWDADSDVSSDR</sequence>
<feature type="compositionally biased region" description="Acidic residues" evidence="1">
    <location>
        <begin position="380"/>
        <end position="389"/>
    </location>
</feature>
<name>A0AA87ZLU3_FICCA</name>
<dbReference type="Proteomes" id="UP001187192">
    <property type="component" value="Unassembled WGS sequence"/>
</dbReference>
<organism evidence="2 3">
    <name type="scientific">Ficus carica</name>
    <name type="common">Common fig</name>
    <dbReference type="NCBI Taxonomy" id="3494"/>
    <lineage>
        <taxon>Eukaryota</taxon>
        <taxon>Viridiplantae</taxon>
        <taxon>Streptophyta</taxon>
        <taxon>Embryophyta</taxon>
        <taxon>Tracheophyta</taxon>
        <taxon>Spermatophyta</taxon>
        <taxon>Magnoliopsida</taxon>
        <taxon>eudicotyledons</taxon>
        <taxon>Gunneridae</taxon>
        <taxon>Pentapetalae</taxon>
        <taxon>rosids</taxon>
        <taxon>fabids</taxon>
        <taxon>Rosales</taxon>
        <taxon>Moraceae</taxon>
        <taxon>Ficeae</taxon>
        <taxon>Ficus</taxon>
    </lineage>
</organism>
<feature type="compositionally biased region" description="Acidic residues" evidence="1">
    <location>
        <begin position="352"/>
        <end position="372"/>
    </location>
</feature>
<protein>
    <submittedName>
        <fullName evidence="2">Uncharacterized protein</fullName>
    </submittedName>
</protein>
<comment type="caution">
    <text evidence="2">The sequence shown here is derived from an EMBL/GenBank/DDBJ whole genome shotgun (WGS) entry which is preliminary data.</text>
</comment>
<proteinExistence type="predicted"/>
<gene>
    <name evidence="2" type="ORF">TIFTF001_045025</name>
</gene>
<keyword evidence="3" id="KW-1185">Reference proteome</keyword>
<accession>A0AA87ZLU3</accession>
<evidence type="ECO:0000313" key="2">
    <source>
        <dbReference type="EMBL" id="GMN35510.1"/>
    </source>
</evidence>
<evidence type="ECO:0000313" key="3">
    <source>
        <dbReference type="Proteomes" id="UP001187192"/>
    </source>
</evidence>
<reference evidence="2" key="1">
    <citation type="submission" date="2023-07" db="EMBL/GenBank/DDBJ databases">
        <title>draft genome sequence of fig (Ficus carica).</title>
        <authorList>
            <person name="Takahashi T."/>
            <person name="Nishimura K."/>
        </authorList>
    </citation>
    <scope>NUCLEOTIDE SEQUENCE</scope>
</reference>
<dbReference type="EMBL" id="BTGU01003694">
    <property type="protein sequence ID" value="GMN35510.1"/>
    <property type="molecule type" value="Genomic_DNA"/>
</dbReference>
<feature type="region of interest" description="Disordered" evidence="1">
    <location>
        <begin position="330"/>
        <end position="389"/>
    </location>
</feature>